<comment type="caution">
    <text evidence="1">The sequence shown here is derived from an EMBL/GenBank/DDBJ whole genome shotgun (WGS) entry which is preliminary data.</text>
</comment>
<evidence type="ECO:0000313" key="2">
    <source>
        <dbReference type="Proteomes" id="UP000176186"/>
    </source>
</evidence>
<dbReference type="EMBL" id="MFKE01000019">
    <property type="protein sequence ID" value="OGG34917.1"/>
    <property type="molecule type" value="Genomic_DNA"/>
</dbReference>
<dbReference type="AlphaFoldDB" id="A0A1F6BEG8"/>
<name>A0A1F6BEG8_9BACT</name>
<reference evidence="1 2" key="1">
    <citation type="journal article" date="2016" name="Nat. Commun.">
        <title>Thousands of microbial genomes shed light on interconnected biogeochemical processes in an aquifer system.</title>
        <authorList>
            <person name="Anantharaman K."/>
            <person name="Brown C.T."/>
            <person name="Hug L.A."/>
            <person name="Sharon I."/>
            <person name="Castelle C.J."/>
            <person name="Probst A.J."/>
            <person name="Thomas B.C."/>
            <person name="Singh A."/>
            <person name="Wilkins M.J."/>
            <person name="Karaoz U."/>
            <person name="Brodie E.L."/>
            <person name="Williams K.H."/>
            <person name="Hubbard S.S."/>
            <person name="Banfield J.F."/>
        </authorList>
    </citation>
    <scope>NUCLEOTIDE SEQUENCE [LARGE SCALE GENOMIC DNA]</scope>
</reference>
<protein>
    <recommendedName>
        <fullName evidence="3">FecR protein domain-containing protein</fullName>
    </recommendedName>
</protein>
<proteinExistence type="predicted"/>
<gene>
    <name evidence="1" type="ORF">A2363_01705</name>
</gene>
<evidence type="ECO:0000313" key="1">
    <source>
        <dbReference type="EMBL" id="OGG34917.1"/>
    </source>
</evidence>
<organism evidence="1 2">
    <name type="scientific">Candidatus Gottesmanbacteria bacterium RIFOXYB1_FULL_47_11</name>
    <dbReference type="NCBI Taxonomy" id="1798401"/>
    <lineage>
        <taxon>Bacteria</taxon>
        <taxon>Candidatus Gottesmaniibacteriota</taxon>
    </lineage>
</organism>
<evidence type="ECO:0008006" key="3">
    <source>
        <dbReference type="Google" id="ProtNLM"/>
    </source>
</evidence>
<accession>A0A1F6BEG8</accession>
<dbReference type="Proteomes" id="UP000176186">
    <property type="component" value="Unassembled WGS sequence"/>
</dbReference>
<sequence>MKNLFLPLFAFLIGFGGVFGFQFIRIQQAGTKEIASPITSQPAPEPTLALRPPSEALSGMLTVISGHAQKFSHDETEYREASMGAEILLGESIATNANSSATAEVAGIVRANLGPTAELVFANMFPENFLLQQKNGKIEYMATRPVSIRALHALVSMEPGDVVLTIIDADMSVDVKSGSVKLAVVDTDNNTQVYTLTTGQRANIDDEAREVTLIKAR</sequence>